<dbReference type="PANTHER" id="PTHR30055">
    <property type="entry name" value="HTH-TYPE TRANSCRIPTIONAL REGULATOR RUTR"/>
    <property type="match status" value="1"/>
</dbReference>
<keyword evidence="3" id="KW-0238">DNA-binding</keyword>
<dbReference type="SUPFAM" id="SSF48498">
    <property type="entry name" value="Tetracyclin repressor-like, C-terminal domain"/>
    <property type="match status" value="1"/>
</dbReference>
<evidence type="ECO:0000256" key="3">
    <source>
        <dbReference type="ARBA" id="ARBA00023125"/>
    </source>
</evidence>
<protein>
    <recommendedName>
        <fullName evidence="5">HTH tetR-type domain-containing protein</fullName>
    </recommendedName>
</protein>
<keyword evidence="4" id="KW-0804">Transcription</keyword>
<dbReference type="InterPro" id="IPR039538">
    <property type="entry name" value="BetI_C"/>
</dbReference>
<feature type="non-terminal residue" evidence="6">
    <location>
        <position position="1"/>
    </location>
</feature>
<evidence type="ECO:0000256" key="2">
    <source>
        <dbReference type="ARBA" id="ARBA00023015"/>
    </source>
</evidence>
<dbReference type="EMBL" id="UOEM01000029">
    <property type="protein sequence ID" value="VAW11131.1"/>
    <property type="molecule type" value="Genomic_DNA"/>
</dbReference>
<dbReference type="SUPFAM" id="SSF46689">
    <property type="entry name" value="Homeodomain-like"/>
    <property type="match status" value="1"/>
</dbReference>
<dbReference type="AlphaFoldDB" id="A0A3B0SXG4"/>
<dbReference type="GO" id="GO:0000976">
    <property type="term" value="F:transcription cis-regulatory region binding"/>
    <property type="evidence" value="ECO:0007669"/>
    <property type="project" value="TreeGrafter"/>
</dbReference>
<evidence type="ECO:0000256" key="4">
    <source>
        <dbReference type="ARBA" id="ARBA00023163"/>
    </source>
</evidence>
<dbReference type="PANTHER" id="PTHR30055:SF234">
    <property type="entry name" value="HTH-TYPE TRANSCRIPTIONAL REGULATOR BETI"/>
    <property type="match status" value="1"/>
</dbReference>
<dbReference type="GO" id="GO:0003700">
    <property type="term" value="F:DNA-binding transcription factor activity"/>
    <property type="evidence" value="ECO:0007669"/>
    <property type="project" value="TreeGrafter"/>
</dbReference>
<reference evidence="6" key="1">
    <citation type="submission" date="2018-06" db="EMBL/GenBank/DDBJ databases">
        <authorList>
            <person name="Zhirakovskaya E."/>
        </authorList>
    </citation>
    <scope>NUCLEOTIDE SEQUENCE</scope>
</reference>
<keyword evidence="1" id="KW-0678">Repressor</keyword>
<gene>
    <name evidence="6" type="ORF">MNBD_ALPHA09-894</name>
</gene>
<evidence type="ECO:0000256" key="1">
    <source>
        <dbReference type="ARBA" id="ARBA00022491"/>
    </source>
</evidence>
<dbReference type="InterPro" id="IPR036271">
    <property type="entry name" value="Tet_transcr_reg_TetR-rel_C_sf"/>
</dbReference>
<accession>A0A3B0SXG4</accession>
<proteinExistence type="predicted"/>
<dbReference type="InterPro" id="IPR001647">
    <property type="entry name" value="HTH_TetR"/>
</dbReference>
<dbReference type="InterPro" id="IPR050109">
    <property type="entry name" value="HTH-type_TetR-like_transc_reg"/>
</dbReference>
<dbReference type="PROSITE" id="PS50977">
    <property type="entry name" value="HTH_TETR_2"/>
    <property type="match status" value="1"/>
</dbReference>
<keyword evidence="2" id="KW-0805">Transcription regulation</keyword>
<organism evidence="6">
    <name type="scientific">hydrothermal vent metagenome</name>
    <dbReference type="NCBI Taxonomy" id="652676"/>
    <lineage>
        <taxon>unclassified sequences</taxon>
        <taxon>metagenomes</taxon>
        <taxon>ecological metagenomes</taxon>
    </lineage>
</organism>
<dbReference type="Pfam" id="PF13977">
    <property type="entry name" value="TetR_C_6"/>
    <property type="match status" value="1"/>
</dbReference>
<dbReference type="Pfam" id="PF00440">
    <property type="entry name" value="TetR_N"/>
    <property type="match status" value="1"/>
</dbReference>
<name>A0A3B0SXG4_9ZZZZ</name>
<dbReference type="Gene3D" id="1.10.357.10">
    <property type="entry name" value="Tetracycline Repressor, domain 2"/>
    <property type="match status" value="1"/>
</dbReference>
<evidence type="ECO:0000313" key="6">
    <source>
        <dbReference type="EMBL" id="VAW11131.1"/>
    </source>
</evidence>
<evidence type="ECO:0000259" key="5">
    <source>
        <dbReference type="PROSITE" id="PS50977"/>
    </source>
</evidence>
<sequence>DIAKKANISLGNLYNHFESKAALIAEIASLEAAELGDIEGNLEDTAAPDMTIEQFVRSYFDYVAQPENAVLAVEITAEAMRTPDIAKGFVHNRERLVTKLADLLRAGEEQGIFAPNRHPEEQANLILDLIESAGLRAAFDKPGLRSRTRKALIEMVKRAICA</sequence>
<dbReference type="InterPro" id="IPR009057">
    <property type="entry name" value="Homeodomain-like_sf"/>
</dbReference>
<feature type="domain" description="HTH tetR-type" evidence="5">
    <location>
        <begin position="1"/>
        <end position="35"/>
    </location>
</feature>